<dbReference type="EMBL" id="RKHL01000001">
    <property type="protein sequence ID" value="ROR83253.1"/>
    <property type="molecule type" value="Genomic_DNA"/>
</dbReference>
<evidence type="ECO:0000313" key="2">
    <source>
        <dbReference type="Proteomes" id="UP000266915"/>
    </source>
</evidence>
<dbReference type="AlphaFoldDB" id="A0A3N2C6V2"/>
<comment type="caution">
    <text evidence="1">The sequence shown here is derived from an EMBL/GenBank/DDBJ whole genome shotgun (WGS) entry which is preliminary data.</text>
</comment>
<sequence length="126" mass="13474">MVSPMNITATAHKWEHGWELHLDGEPVSQVATLDKAERQVRDYLDTDDPDVDHSGWLVTVIPEIGALYDEVVAARSATEEATAASAAAAARARAAARHLREAGFSVTDSAAILGVSRGRVSQLVAR</sequence>
<gene>
    <name evidence="1" type="ORF">EDD42_3364</name>
</gene>
<evidence type="ECO:0008006" key="3">
    <source>
        <dbReference type="Google" id="ProtNLM"/>
    </source>
</evidence>
<organism evidence="1 2">
    <name type="scientific">Plantibacter flavus</name>
    <dbReference type="NCBI Taxonomy" id="150123"/>
    <lineage>
        <taxon>Bacteria</taxon>
        <taxon>Bacillati</taxon>
        <taxon>Actinomycetota</taxon>
        <taxon>Actinomycetes</taxon>
        <taxon>Micrococcales</taxon>
        <taxon>Microbacteriaceae</taxon>
        <taxon>Plantibacter</taxon>
    </lineage>
</organism>
<name>A0A3N2C6V2_9MICO</name>
<accession>A0A3N2C6V2</accession>
<dbReference type="Proteomes" id="UP000266915">
    <property type="component" value="Unassembled WGS sequence"/>
</dbReference>
<proteinExistence type="predicted"/>
<reference evidence="1 2" key="1">
    <citation type="submission" date="2018-11" db="EMBL/GenBank/DDBJ databases">
        <title>Sequencing the genomes of 1000 actinobacteria strains.</title>
        <authorList>
            <person name="Klenk H.-P."/>
        </authorList>
    </citation>
    <scope>NUCLEOTIDE SEQUENCE [LARGE SCALE GENOMIC DNA]</scope>
    <source>
        <strain evidence="1 2">DSM 14012</strain>
    </source>
</reference>
<keyword evidence="2" id="KW-1185">Reference proteome</keyword>
<protein>
    <recommendedName>
        <fullName evidence="3">Antitoxin HicB</fullName>
    </recommendedName>
</protein>
<evidence type="ECO:0000313" key="1">
    <source>
        <dbReference type="EMBL" id="ROR83253.1"/>
    </source>
</evidence>